<feature type="domain" description="SpaA-like prealbumin fold" evidence="12">
    <location>
        <begin position="2147"/>
        <end position="2232"/>
    </location>
</feature>
<dbReference type="RefSeq" id="WP_004827783.1">
    <property type="nucleotide sequence ID" value="NZ_GG666046.1"/>
</dbReference>
<evidence type="ECO:0000256" key="7">
    <source>
        <dbReference type="SAM" id="Coils"/>
    </source>
</evidence>
<comment type="caution">
    <text evidence="15">The sequence shown here is derived from an EMBL/GenBank/DDBJ whole genome shotgun (WGS) entry which is preliminary data.</text>
</comment>
<dbReference type="PANTHER" id="PTHR36108:SF13">
    <property type="entry name" value="COLOSSIN-B-RELATED"/>
    <property type="match status" value="1"/>
</dbReference>
<keyword evidence="9" id="KW-1133">Transmembrane helix</keyword>
<dbReference type="SUPFAM" id="SSF49478">
    <property type="entry name" value="Cna protein B-type domain"/>
    <property type="match status" value="2"/>
</dbReference>
<feature type="domain" description="Bacterial repeat" evidence="14">
    <location>
        <begin position="3445"/>
        <end position="3517"/>
    </location>
</feature>
<gene>
    <name evidence="15" type="ORF">HMPREF0072_1513</name>
</gene>
<feature type="compositionally biased region" description="Polar residues" evidence="8">
    <location>
        <begin position="3377"/>
        <end position="3388"/>
    </location>
</feature>
<feature type="region of interest" description="Disordered" evidence="8">
    <location>
        <begin position="528"/>
        <end position="585"/>
    </location>
</feature>
<feature type="domain" description="SpaA-like prealbumin fold" evidence="12">
    <location>
        <begin position="4443"/>
        <end position="4491"/>
    </location>
</feature>
<evidence type="ECO:0000256" key="2">
    <source>
        <dbReference type="ARBA" id="ARBA00007257"/>
    </source>
</evidence>
<organism evidence="15 16">
    <name type="scientific">Anaerococcus lactolyticus ATCC 51172</name>
    <dbReference type="NCBI Taxonomy" id="525254"/>
    <lineage>
        <taxon>Bacteria</taxon>
        <taxon>Bacillati</taxon>
        <taxon>Bacillota</taxon>
        <taxon>Tissierellia</taxon>
        <taxon>Tissierellales</taxon>
        <taxon>Peptoniphilaceae</taxon>
        <taxon>Anaerococcus</taxon>
    </lineage>
</organism>
<evidence type="ECO:0000256" key="1">
    <source>
        <dbReference type="ARBA" id="ARBA00004168"/>
    </source>
</evidence>
<feature type="coiled-coil region" evidence="7">
    <location>
        <begin position="623"/>
        <end position="654"/>
    </location>
</feature>
<feature type="compositionally biased region" description="Basic and acidic residues" evidence="8">
    <location>
        <begin position="406"/>
        <end position="421"/>
    </location>
</feature>
<feature type="domain" description="SpaA-like prealbumin fold" evidence="12">
    <location>
        <begin position="1240"/>
        <end position="1314"/>
    </location>
</feature>
<feature type="domain" description="Bacterial repeat" evidence="14">
    <location>
        <begin position="3290"/>
        <end position="3361"/>
    </location>
</feature>
<keyword evidence="6" id="KW-0572">Peptidoglycan-anchor</keyword>
<dbReference type="InterPro" id="IPR044060">
    <property type="entry name" value="Bacterial_rp_domain"/>
</dbReference>
<dbReference type="InterPro" id="IPR011266">
    <property type="entry name" value="Adhesin_Fg-bd_dom_2"/>
</dbReference>
<dbReference type="PANTHER" id="PTHR36108">
    <property type="entry name" value="COLOSSIN-B-RELATED"/>
    <property type="match status" value="1"/>
</dbReference>
<feature type="compositionally biased region" description="Acidic residues" evidence="8">
    <location>
        <begin position="343"/>
        <end position="354"/>
    </location>
</feature>
<proteinExistence type="inferred from homology"/>
<feature type="domain" description="SpaA-like prealbumin fold" evidence="12">
    <location>
        <begin position="3741"/>
        <end position="3833"/>
    </location>
</feature>
<evidence type="ECO:0000256" key="10">
    <source>
        <dbReference type="SAM" id="SignalP"/>
    </source>
</evidence>
<feature type="domain" description="Bacterial repeat" evidence="14">
    <location>
        <begin position="3128"/>
        <end position="3198"/>
    </location>
</feature>
<comment type="subcellular location">
    <subcellularLocation>
        <location evidence="1">Secreted</location>
        <location evidence="1">Cell wall</location>
        <topology evidence="1">Peptidoglycan-anchor</topology>
    </subcellularLocation>
</comment>
<dbReference type="eggNOG" id="COG4932">
    <property type="taxonomic scope" value="Bacteria"/>
</dbReference>
<dbReference type="Pfam" id="PF18998">
    <property type="entry name" value="Flg_new_2"/>
    <property type="match status" value="6"/>
</dbReference>
<dbReference type="InterPro" id="IPR011252">
    <property type="entry name" value="Fibrogen-bd_dom1"/>
</dbReference>
<evidence type="ECO:0000256" key="3">
    <source>
        <dbReference type="ARBA" id="ARBA00022512"/>
    </source>
</evidence>
<feature type="domain" description="Bacterial repeat" evidence="14">
    <location>
        <begin position="3624"/>
        <end position="3694"/>
    </location>
</feature>
<evidence type="ECO:0000256" key="4">
    <source>
        <dbReference type="ARBA" id="ARBA00022525"/>
    </source>
</evidence>
<dbReference type="SUPFAM" id="SSF49401">
    <property type="entry name" value="Bacterial adhesins"/>
    <property type="match status" value="3"/>
</dbReference>
<dbReference type="STRING" id="525254.HMPREF0072_1513"/>
<evidence type="ECO:0000256" key="6">
    <source>
        <dbReference type="ARBA" id="ARBA00023088"/>
    </source>
</evidence>
<feature type="domain" description="SpaA-like prealbumin fold" evidence="12">
    <location>
        <begin position="2035"/>
        <end position="2116"/>
    </location>
</feature>
<evidence type="ECO:0000259" key="14">
    <source>
        <dbReference type="Pfam" id="PF18998"/>
    </source>
</evidence>
<feature type="domain" description="Bacterial repeat" evidence="14">
    <location>
        <begin position="3042"/>
        <end position="3112"/>
    </location>
</feature>
<evidence type="ECO:0000313" key="16">
    <source>
        <dbReference type="Proteomes" id="UP000005984"/>
    </source>
</evidence>
<dbReference type="Proteomes" id="UP000005984">
    <property type="component" value="Unassembled WGS sequence"/>
</dbReference>
<evidence type="ECO:0000259" key="12">
    <source>
        <dbReference type="Pfam" id="PF17802"/>
    </source>
</evidence>
<feature type="transmembrane region" description="Helical" evidence="9">
    <location>
        <begin position="5627"/>
        <end position="5646"/>
    </location>
</feature>
<dbReference type="Pfam" id="PF17961">
    <property type="entry name" value="Big_8"/>
    <property type="match status" value="1"/>
</dbReference>
<feature type="domain" description="SpaA-like prealbumin fold" evidence="12">
    <location>
        <begin position="5331"/>
        <end position="5439"/>
    </location>
</feature>
<feature type="signal peptide" evidence="10">
    <location>
        <begin position="1"/>
        <end position="29"/>
    </location>
</feature>
<keyword evidence="5 10" id="KW-0732">Signal</keyword>
<protein>
    <submittedName>
        <fullName evidence="15">LPXTG-motif cell wall anchor domain protein</fullName>
    </submittedName>
</protein>
<dbReference type="Gene3D" id="2.60.40.1280">
    <property type="match status" value="3"/>
</dbReference>
<dbReference type="EMBL" id="ABYO01000244">
    <property type="protein sequence ID" value="EEI85889.1"/>
    <property type="molecule type" value="Genomic_DNA"/>
</dbReference>
<feature type="domain" description="SpaA-like prealbumin fold" evidence="12">
    <location>
        <begin position="2483"/>
        <end position="2566"/>
    </location>
</feature>
<feature type="region of interest" description="Disordered" evidence="8">
    <location>
        <begin position="3370"/>
        <end position="3393"/>
    </location>
</feature>
<evidence type="ECO:0000259" key="11">
    <source>
        <dbReference type="Pfam" id="PF10425"/>
    </source>
</evidence>
<keyword evidence="3" id="KW-0134">Cell wall</keyword>
<keyword evidence="16" id="KW-1185">Reference proteome</keyword>
<name>C2BGP3_9FIRM</name>
<reference evidence="15 16" key="1">
    <citation type="submission" date="2008-10" db="EMBL/GenBank/DDBJ databases">
        <authorList>
            <person name="Qin X."/>
            <person name="Bachman B."/>
            <person name="Battles P."/>
            <person name="Bell A."/>
            <person name="Bess C."/>
            <person name="Bickham C."/>
            <person name="Chaboub L."/>
            <person name="Chen D."/>
            <person name="Coyle M."/>
            <person name="Deiros D.R."/>
            <person name="Dinh H."/>
            <person name="Forbes L."/>
            <person name="Fowler G."/>
            <person name="Francisco L."/>
            <person name="Fu Q."/>
            <person name="Gubbala S."/>
            <person name="Hale W."/>
            <person name="Han Y."/>
            <person name="Hemphill L."/>
            <person name="Highlander S.K."/>
            <person name="Hirani K."/>
            <person name="Hogues M."/>
            <person name="Jackson L."/>
            <person name="Jakkamsetti A."/>
            <person name="Javaid M."/>
            <person name="Jiang H."/>
            <person name="Korchina V."/>
            <person name="Kovar C."/>
            <person name="Lara F."/>
            <person name="Lee S."/>
            <person name="Mata R."/>
            <person name="Mathew T."/>
            <person name="Moen C."/>
            <person name="Morales K."/>
            <person name="Munidasa M."/>
            <person name="Nazareth L."/>
            <person name="Ngo R."/>
            <person name="Nguyen L."/>
            <person name="Okwuonu G."/>
            <person name="Ongeri F."/>
            <person name="Patil S."/>
            <person name="Petrosino J."/>
            <person name="Pham C."/>
            <person name="Pham P."/>
            <person name="Pu L.-L."/>
            <person name="Puazo M."/>
            <person name="Raj R."/>
            <person name="Reid J."/>
            <person name="Rouhana J."/>
            <person name="Saada N."/>
            <person name="Shang Y."/>
            <person name="Simmons D."/>
            <person name="Thornton R."/>
            <person name="Warren J."/>
            <person name="Weissenberger G."/>
            <person name="Zhang J."/>
            <person name="Zhang L."/>
            <person name="Zhou C."/>
            <person name="Zhu D."/>
            <person name="Muzny D."/>
            <person name="Worley K."/>
            <person name="Gibbs R."/>
        </authorList>
    </citation>
    <scope>NUCLEOTIDE SEQUENCE [LARGE SCALE GENOMIC DNA]</scope>
    <source>
        <strain evidence="15 16">ATCC 51172</strain>
    </source>
</reference>
<evidence type="ECO:0000256" key="9">
    <source>
        <dbReference type="SAM" id="Phobius"/>
    </source>
</evidence>
<dbReference type="InterPro" id="IPR013783">
    <property type="entry name" value="Ig-like_fold"/>
</dbReference>
<keyword evidence="4" id="KW-0964">Secreted</keyword>
<feature type="region of interest" description="Disordered" evidence="8">
    <location>
        <begin position="341"/>
        <end position="421"/>
    </location>
</feature>
<feature type="domain" description="SpaA-like prealbumin fold" evidence="12">
    <location>
        <begin position="4878"/>
        <end position="4966"/>
    </location>
</feature>
<keyword evidence="9" id="KW-0812">Transmembrane</keyword>
<dbReference type="Pfam" id="PF17802">
    <property type="entry name" value="SpaA"/>
    <property type="match status" value="11"/>
</dbReference>
<feature type="chain" id="PRO_5002912627" evidence="10">
    <location>
        <begin position="30"/>
        <end position="5653"/>
    </location>
</feature>
<feature type="domain" description="SDR-like Ig" evidence="13">
    <location>
        <begin position="4532"/>
        <end position="4636"/>
    </location>
</feature>
<evidence type="ECO:0000256" key="5">
    <source>
        <dbReference type="ARBA" id="ARBA00022729"/>
    </source>
</evidence>
<feature type="domain" description="Bacterial repeat" evidence="14">
    <location>
        <begin position="3368"/>
        <end position="3443"/>
    </location>
</feature>
<evidence type="ECO:0000256" key="8">
    <source>
        <dbReference type="SAM" id="MobiDB-lite"/>
    </source>
</evidence>
<feature type="domain" description="SpaA-like prealbumin fold" evidence="12">
    <location>
        <begin position="4174"/>
        <end position="4252"/>
    </location>
</feature>
<accession>C2BGP3</accession>
<feature type="domain" description="SpaA-like prealbumin fold" evidence="12">
    <location>
        <begin position="5009"/>
        <end position="5103"/>
    </location>
</feature>
<dbReference type="InterPro" id="IPR041033">
    <property type="entry name" value="SpaA_PFL_dom_1"/>
</dbReference>
<feature type="compositionally biased region" description="Polar residues" evidence="8">
    <location>
        <begin position="396"/>
        <end position="405"/>
    </location>
</feature>
<dbReference type="InterPro" id="IPR041171">
    <property type="entry name" value="SDR_Ig"/>
</dbReference>
<keyword evidence="9" id="KW-0472">Membrane</keyword>
<dbReference type="GO" id="GO:0007155">
    <property type="term" value="P:cell adhesion"/>
    <property type="evidence" value="ECO:0007669"/>
    <property type="project" value="InterPro"/>
</dbReference>
<comment type="similarity">
    <text evidence="2">Belongs to the serine-aspartate repeat-containing protein (SDr) family.</text>
</comment>
<dbReference type="Gene3D" id="2.60.40.10">
    <property type="entry name" value="Immunoglobulins"/>
    <property type="match status" value="12"/>
</dbReference>
<evidence type="ECO:0000259" key="13">
    <source>
        <dbReference type="Pfam" id="PF17961"/>
    </source>
</evidence>
<sequence length="5653" mass="631877">MKGKISLLTRKIFATVIAVAMSIPPTAFANANEPVVYTENSSIMGIRENKEELPRIENTDKTKLSKDLGSYNLEIKANLDPSLTKINYTIKAKRKEKLAEDKQGKLSLSLTKTPSSNLNDLQLISANTENQTNEPDFKAEGLPSLVITSKAKDEIIYELSADVNKAKDQRSYKLILSLAEEAKSEVLAYNLKVEKGLSLKDGQEVETVELVNEDDESPLIKGEYKKEGILGGLFASQDSITWEAFILNEEENQEITYDFNLDKNQDPTNSKIAIDYYEPTDKGFEIKREFSQTIDFAKKIKFEIPKGHLAKLTLKTKVSKKNTKVKSYSLNNGVVKNPIYIEGNEEEKSNDDEEPAQKEENKKYQKDPTDKGTVEVKPSESNVESNPGAKPEGKDSQTQIVATDSSGKEIKIEEKNQPVEENKKPKISALILNRDSLIARLKAENKLTNQLETAIADLADILNSYNEERITDQDLKDFTKSLAERNQLAKADLKSYLEAILSGLNKQTNKAANINYDEIITYAYPEKKEAKPQDKKPEAKKNEGQKAEEKPAPSKESQEHTPPVKKEEPKANQEDKPLQNEKSEAVKTFDKDLASLKEEAKKEPAKKSGIFEGLKSLLGQTDLQKADRELKKALADKKNTLADIQKLLDSFKSKYNLSKADQAKLMDDNGDAIRALIEKTGYTGGHVFAVRGANQLTDKEKENLKNKKFTVLTRFNTSNAGGAIQDYQYFDIHLDNKLTVKDPSSLEDIKYNGRVIAKPKYINDKGENKIRYNIQGQIPENISILLKIPVDYNTDNITTLDQDGNFTVINKVSGMGVKAPKDLLPQKVDRYGNLAGTIIEPGRGDVPELIESDDKSYKVDMDAYGIPNVVDGELKGFSWKATVLSTVDLKGINLSVNFTTVKGSGLGEIQNLTLDGANVKATSNNLKDHTGIVDSINYKPNKNTRELNFTFYTPVINKQESYMLDLNAMANGKVGAKRVVGRQGYPKEKVEVLTPSRVGMNNRTSILGEFPNQTEARWTITDQVSTGDDGKLPLESRQLAGGQSISSGKVAVYGVDTKKGSPTYGQMIQVGSDESVSSIPDKETKPQNAQPVGSIVAYEYTTNLDGKPASSIGGVVISKNQDIHVDQYWGLEAGINMPAQTIKAVNPNKQEGQDGYELGHINLEQGSNSDSNRQFTIQNVKVWNIDDSGNATRVQPAIKQDLPKEVNGHQFVENYNYYRQDLGDYYIHNRGVVKTEEKFGNFTLHKVGPDKEDVPNATFRLFRGGEAITNSEGKAEFKNIKPGTYYLTEIKAPPGYKLAEDTKIVVEKNGKVRATGPDAKQTGDEGATQYFKDKDYPLFMNLMSYATKGQNGEVTTYIYLKPDEGGGTNQNTRLSITGYDNSKNLNVEVYDVGPSLRSGLRQAMELQTGVEGKIAGPVLNQPNRFPITGDPKVYDTYTQKTGYQIKIPHERFGTNWGFLVKVKGTPSTSNGEIGYDWLVDNTNPGNNSKIQKTITPADPNVVNKTTVTVKDEKFETKPIEVIKVTSKKETLGGATFVLKNPDTDEILKTVKSVSIGENKGKVDFDKMPPGDYIIEEVAGPEGYIESQLVFDVHVDEASQVTYKPRFKNGVGTPVAGVDYWIEDEVIADEKTKVDVVTVNQSMTLSENNFGETGIKEGVWEAYRYESYTYKANIKLSSSEPGKRFEIQFDPKLDFTQYVNQFPEIKNNGQVIAKPYFNYDTNLLTYVFTEASGSGEVIFDLVIDGVIPSKFYAKNNGDYEFTNVVAPGQNKVKVMGNQVDTVHVKAFYEDYDSPKDGNAPPQAYYFREVYKEGEDWYVKAIAYYNPKANAVGNRMIARTFYFNWMSTDWQSGNIANWVGRGYKTAFKLQNVKVYSVQPTVNNFNQKTSEPYMPLSMGIRPENDPSIYRLELNQDINDKYVSSRQGSIGLTYDENQLSSTGALTGPRPLQIDIPAISKNNEGYVIDQTFKVTDLNTFRSRFRAFVMQNSSDTKNSLKSAFASKVNVNEATAEQNKKEIPKFYKQKVMMANEEYVPTQFKIRKYNEADKSQNLAGAIFTLTNMDTGKSITKKTGKDGYLTFDKLQPGVYRLKETEAPKDFIKSDKRWLVNVAKDGIVTITEVGFNSDGTSIIGKDLTLEVANKPEGQDFVVYKKGDQGQALAGAKFVIKKKDGKNYTEVGKGESDSSGLVKFKNNTGADLKLIDGIYTLEETDPPTGYKKLDKKWVLVVKDNKVKVYDYIEGPDEETSSKANLSLLNEEGTHWVDMSKRSPAKFSGLNDPRWKGYINNSPYPYKLGTRIIGINKGAAQPYVIQRFVINPEAKDMGPSKVQIHRQPLNLDNSDWYQGSAAEAYKVFKLDKAVTENVEDIKLEHYVATELNLTAKKVEKQGEVPERMEFDLPETDKPIIIDVKVPYKNENGGVGLGIDYWENVGTYNEKVYWKPDFYESVTDIPEGDEVTSNTQAGNIIGAYVSEGSLDVANERKRHKFEFTKVRETSLDGLSGATFKLTGTKPVTETKWGKSDKDGKVSFKDLLPGSYKLEEHGAPQGYEGSNTDWTVTILEDGKVYIKDNNPSNTVPNKDPEAQWQKVDVTNTNKINKSDSVRDEYKQTADKKIKTHIVRINKATNRIRQVYVLNRLTENLLDPTLELHSYPEKWDITDKNTNVMSVTEVGNDASPENLGKIGANVQYSTEIINKNNHTRLVIKPKISGEKTIAVVIETDLKDATEIGGIGTGMDYDNQGNQYWGAEKYASLDDFVLAKVEHPTVDKNTKLIIDGKDKSNDAQNLLRTANEETPALLARENGIIARNYAFRSMDNDVTDLSGPLSSLEARSASLNSFRSLAPMMARSIAPRSMTYSTRAARAPRAADVWEKVDQNRSINRTTSNRATDNQTRITEINKGQGKYRQIFLVNKSGSGVDSPRYKFHSEPLGTSIIGKKYYGRPINFKVLSIRPVLSSSTIDNIQYDGNQTLRYNSDEVIPDGQYHRFQFRLATNDKRPIAIEVEYDYPKTGGEIGLGMDYYPSYRSNGVWAAEKYGSADDINCKHSVRITQPNEATIIPSSTLAKKGTKIDLTISPKTGYEGYVLDSLTVTDANGQDVTVTGTSFEMPDTDVTVMAVMKSPGQQPKIYDVTVIGNISHGKITPNVNKAKAGDEVTVNVEPDPGYKLASLVYEAEDLLDPVPIVGNKFIMPKSNVRLNATFEKSQVVPQTYKITTIKTTGGSIIAQPNAKANETVRIQINPGVGNYSLVDGQVDVRTSDNSPVPVSYDDQGPYFTMPASDVTVSGQFQQADLNNGYVVRIQDTANGRVTASQYHSWPGKEITLTPSPEPGYKLKSWFAVSNGSRVQITDNKFKMPDGEVYIIPTFERDFDRKYTIGTDVSEGGTATPTQSSATAGQPIGMDIRPEEGYRLESVNVIDENEIKVAEYNFLSNSFSMPAKNVIVKVTFKKIEYTITKEQTEGGTVSIDKSKATKGETVTITVTPKEGYEVGQVKGDNIPINLVDGKYPFKMPARDVTIRVTFNKKEVKPKVSYFVGVDGNNNGKKVVVYTRTEPNKSEAGKLVEFTVTPFDDYEITSVYVRLSDGSGRNVEPLKQEGNKYSFIMPNQAVTIYANVQYVQPPEGTLLVGINPNITNGSVTTNPRRPYPNDKVRITATPKQDYSLESLSVTKQWGGNVDVQYDNEGPYFIMPAENVTVYATFRQGAAPNPDIPDVKPDDNELGYLIYDPSNPNKIIKKKAMLTNRLAGLELKVYKKNINGRTLEGGEFKLIKTEADYKTEDKNFTPITAVSGLDGRILFKDKDNQPVKLQKGYYVLEEINPPLGYKKASSKWKIEVKDDQGKMHATYFGPSQTPSQYLLSTKSKLQDDSTATNLAIRTASKITHIDPDAKTFVQRVIIDLRGYTKKEKVNVQITPKYKRVEKDRPGVKPDTIEEGLKTAYRTTYKISNPATKLDTDYILGYYDLSKKGVSMVNTARWRPFDWGFDEDQLNLDPGEVYFIDIEGYYDESLISGMAVNEKDVNGKPVAPHKNTKIKPEDLAKLEMDIKFYEGARNFYQAIYNEKTQKIEWKTFPKASYQAGAAALANIKEQGWLYKPYNDRYENWVGLEGGKILPEFANETPLKTLSTKADISDLYTTDNPKDKLEIPKEGLDIINDEETYNITFSKHGRDGEKSDGWESNGKKVTENRLEGAIFKLQQYIQNDYVDVPGSYVSSAFNGYFGFRGLKPGRYRLVEVEAPKGYRPIRDAILYMTVSYEEPKTNVETGEITKGRGRITLEYDNGNGIIEYNPAATTVEQGKLVDYVTSATAKNMGKIINEKPGQGKVRINKEDGEGHPLEGAKFRLTRLGTDADTNPDSTGNEDGGYIATSENLNETATATVAKKDEVNPVVKNGKVLTLDPVRVGAKKINGETISNAKVTVTFPGGKTVEIKTPNSGKFTVDVPRDIVLKENDIITASINELGVAIFDKLPIGNYILEEIESPKGHKSNGQKWRFTVGGDGLDPYVNDTSTGGKDLTDKINLDDVNIKVQKTLDDDKTDTETSVHPHKAQSIGITAKFKVPVDQEINPGDHFTVKLTKSVDLYGIYKDKPLGSLDIFADGVGTIAKAKYDKQNSEITYTFTEYAKTYTLTEFKTNLATWINLDNIKKSTQNVEVGIGLKGKQKHSKNYNVVYDIPAETSRHPYKYTEYYRYWYGTDYQTYNYWHNLTGKITEMDKTTGEFTQYYYINRMKDKGWKNWTFRYNPYSSDKTNTKRLSYANVRVMKLKDNSDANIARSMPESFALDINNDSNLTEIYNQRFDRMGATSFNFSGYKEGNQPNGYMPNAGSDEGDSYIVEVKGKIPLSEIKEFESVASIIVRGYTIAARWDLARFEENKAVANAQLIIQAINPKNEIKFKKQDVDGKALVGAKFALYKKNGDSWQKTNDPVQTTKEDGLISYEKLGPGDYALVEEDAPDGYNKIEGHAAEFNVSELGIITRKVKKAKPVGNAQGDTSETPAKPDEYIDELIGDIPVDVVNFRNVDFVKLDKNDKTKKLANAKFAVYYKQKENDTYQEYKEKTTENNEEVEKPKVVSSDKDGKFKLELNKNGYYALKEIDPPSGYARINDFIHEFMIKDGRTLAKVANPLKSSYYKSGKGYITSEVLSVDKDKKTFKQRLIINPDHKELTMKEAQSYLRIMENGWEIKPRGDTTKDQKGGKIMVAVLKKDGNKTIDGLEAKDFAPHYAARSGPLGDNIGSRYSLRELYGLNKDGEVSTTDSLVVEYTGKLKDESIKKDEKTQVETLLPVDQLEDVILDYTVISELKYKLDLTNLAKEGPAYVDVNVAKTSPTEIENEEIHKIKFRKIDAIAKEDGTKTPLEGAEFELWYKEKEGDKKVQLHLYQRGDEKMWFKDGETVPQDYTGSNDKITSPQDGIVELDGLYKPGYYFIKEVKAPKGYSLPLTEDKIVKEFVIKKGKVYQKDDLEAETKAKKPMMKVTRKKENNNVHYTFEINPEGKAVANKDARLIFENAKLGSPVSLKVTYGNASEELSTDKFNGVIDLSKYFLEINKDNPSTSRTKITIDYVAHPSGSEDITVKSVLKGVDDTDIEINDTFSMKALETTESPSQGKSYVYKPYEEPKADNSNLVEIENRKVELPKARGVGDALTYTLAGLAVMLLGIYVYYRKKKVVA</sequence>
<feature type="domain" description="SpaA-like prealbumin fold" evidence="12">
    <location>
        <begin position="1519"/>
        <end position="1601"/>
    </location>
</feature>
<feature type="domain" description="Fibrinogen-binding" evidence="11">
    <location>
        <begin position="4688"/>
        <end position="4828"/>
    </location>
</feature>
<feature type="compositionally biased region" description="Basic and acidic residues" evidence="8">
    <location>
        <begin position="355"/>
        <end position="378"/>
    </location>
</feature>
<evidence type="ECO:0000313" key="15">
    <source>
        <dbReference type="EMBL" id="EEI85889.1"/>
    </source>
</evidence>
<keyword evidence="7" id="KW-0175">Coiled coil</keyword>
<dbReference type="Gene3D" id="2.60.40.1290">
    <property type="match status" value="1"/>
</dbReference>
<dbReference type="HOGENOM" id="CLU_223384_0_0_9"/>
<dbReference type="InterPro" id="IPR008966">
    <property type="entry name" value="Adhesion_dom_sf"/>
</dbReference>
<dbReference type="Pfam" id="PF10425">
    <property type="entry name" value="SdrG_C_C"/>
    <property type="match status" value="1"/>
</dbReference>